<evidence type="ECO:0000313" key="10">
    <source>
        <dbReference type="Proteomes" id="UP000281098"/>
    </source>
</evidence>
<dbReference type="Pfam" id="PF13411">
    <property type="entry name" value="MerR_1"/>
    <property type="match status" value="1"/>
</dbReference>
<keyword evidence="3" id="KW-0804">Transcription</keyword>
<organism evidence="7">
    <name type="scientific">Burkholderia stagnalis</name>
    <dbReference type="NCBI Taxonomy" id="1503054"/>
    <lineage>
        <taxon>Bacteria</taxon>
        <taxon>Pseudomonadati</taxon>
        <taxon>Pseudomonadota</taxon>
        <taxon>Betaproteobacteria</taxon>
        <taxon>Burkholderiales</taxon>
        <taxon>Burkholderiaceae</taxon>
        <taxon>Burkholderia</taxon>
        <taxon>Burkholderia cepacia complex</taxon>
    </lineage>
</organism>
<dbReference type="Gene3D" id="1.10.1660.10">
    <property type="match status" value="1"/>
</dbReference>
<dbReference type="PRINTS" id="PR00040">
    <property type="entry name" value="HTHMERR"/>
</dbReference>
<feature type="region of interest" description="Disordered" evidence="5">
    <location>
        <begin position="132"/>
        <end position="151"/>
    </location>
</feature>
<dbReference type="EMBL" id="QTPM01000026">
    <property type="protein sequence ID" value="RQY89367.1"/>
    <property type="molecule type" value="Genomic_DNA"/>
</dbReference>
<evidence type="ECO:0000256" key="5">
    <source>
        <dbReference type="SAM" id="MobiDB-lite"/>
    </source>
</evidence>
<accession>A0A107X7C2</accession>
<dbReference type="InterPro" id="IPR009061">
    <property type="entry name" value="DNA-bd_dom_put_sf"/>
</dbReference>
<dbReference type="SUPFAM" id="SSF46955">
    <property type="entry name" value="Putative DNA-binding domain"/>
    <property type="match status" value="1"/>
</dbReference>
<evidence type="ECO:0000256" key="3">
    <source>
        <dbReference type="ARBA" id="ARBA00023163"/>
    </source>
</evidence>
<dbReference type="GO" id="GO:0003677">
    <property type="term" value="F:DNA binding"/>
    <property type="evidence" value="ECO:0007669"/>
    <property type="project" value="UniProtKB-KW"/>
</dbReference>
<protein>
    <submittedName>
        <fullName evidence="7">MerR family transcriptional regulator</fullName>
    </submittedName>
</protein>
<dbReference type="InterPro" id="IPR047057">
    <property type="entry name" value="MerR_fam"/>
</dbReference>
<reference evidence="8 10" key="2">
    <citation type="submission" date="2018-08" db="EMBL/GenBank/DDBJ databases">
        <title>Comparative analysis of Burkholderia isolates from Puerto Rico.</title>
        <authorList>
            <person name="Hall C."/>
            <person name="Sahl J."/>
            <person name="Wagner D."/>
        </authorList>
    </citation>
    <scope>NUCLEOTIDE SEQUENCE [LARGE SCALE GENOMIC DNA]</scope>
    <source>
        <strain evidence="8 10">Bp8966</strain>
    </source>
</reference>
<dbReference type="STRING" id="1503054.WT74_17780"/>
<keyword evidence="10" id="KW-1185">Reference proteome</keyword>
<keyword evidence="4" id="KW-0175">Coiled coil</keyword>
<dbReference type="PROSITE" id="PS00552">
    <property type="entry name" value="HTH_MERR_1"/>
    <property type="match status" value="1"/>
</dbReference>
<evidence type="ECO:0000256" key="2">
    <source>
        <dbReference type="ARBA" id="ARBA00023125"/>
    </source>
</evidence>
<dbReference type="InterPro" id="IPR000551">
    <property type="entry name" value="MerR-type_HTH_dom"/>
</dbReference>
<name>A0A107X7C2_9BURK</name>
<dbReference type="PROSITE" id="PS50937">
    <property type="entry name" value="HTH_MERR_2"/>
    <property type="match status" value="1"/>
</dbReference>
<dbReference type="GO" id="GO:0003700">
    <property type="term" value="F:DNA-binding transcription factor activity"/>
    <property type="evidence" value="ECO:0007669"/>
    <property type="project" value="InterPro"/>
</dbReference>
<evidence type="ECO:0000256" key="1">
    <source>
        <dbReference type="ARBA" id="ARBA00023015"/>
    </source>
</evidence>
<evidence type="ECO:0000256" key="4">
    <source>
        <dbReference type="SAM" id="Coils"/>
    </source>
</evidence>
<feature type="domain" description="HTH merR-type" evidence="6">
    <location>
        <begin position="1"/>
        <end position="69"/>
    </location>
</feature>
<keyword evidence="2" id="KW-0238">DNA-binding</keyword>
<dbReference type="Proteomes" id="UP000281098">
    <property type="component" value="Unassembled WGS sequence"/>
</dbReference>
<gene>
    <name evidence="8" type="ORF">DF017_20720</name>
    <name evidence="7" type="ORF">WT44_05335</name>
</gene>
<evidence type="ECO:0000313" key="7">
    <source>
        <dbReference type="EMBL" id="KWA66486.1"/>
    </source>
</evidence>
<keyword evidence="1" id="KW-0805">Transcription regulation</keyword>
<comment type="caution">
    <text evidence="7">The sequence shown here is derived from an EMBL/GenBank/DDBJ whole genome shotgun (WGS) entry which is preliminary data.</text>
</comment>
<dbReference type="Proteomes" id="UP000068603">
    <property type="component" value="Unassembled WGS sequence"/>
</dbReference>
<dbReference type="SMART" id="SM00422">
    <property type="entry name" value="HTH_MERR"/>
    <property type="match status" value="1"/>
</dbReference>
<reference evidence="7 9" key="1">
    <citation type="submission" date="2015-11" db="EMBL/GenBank/DDBJ databases">
        <title>Expanding the genomic diversity of Burkholderia species for the development of highly accurate diagnostics.</title>
        <authorList>
            <person name="Sahl J."/>
            <person name="Keim P."/>
            <person name="Wagner D."/>
        </authorList>
    </citation>
    <scope>NUCLEOTIDE SEQUENCE [LARGE SCALE GENOMIC DNA]</scope>
    <source>
        <strain evidence="7 9">MSMB1960WGS</strain>
    </source>
</reference>
<dbReference type="EMBL" id="LPHB01000019">
    <property type="protein sequence ID" value="KWA66486.1"/>
    <property type="molecule type" value="Genomic_DNA"/>
</dbReference>
<proteinExistence type="predicted"/>
<dbReference type="RefSeq" id="WP_059803945.1">
    <property type="nucleotide sequence ID" value="NZ_JAXKSJ010000011.1"/>
</dbReference>
<evidence type="ECO:0000313" key="9">
    <source>
        <dbReference type="Proteomes" id="UP000068603"/>
    </source>
</evidence>
<dbReference type="PANTHER" id="PTHR30204">
    <property type="entry name" value="REDOX-CYCLING DRUG-SENSING TRANSCRIPTIONAL ACTIVATOR SOXR"/>
    <property type="match status" value="1"/>
</dbReference>
<dbReference type="AlphaFoldDB" id="A0A107X7C2"/>
<feature type="coiled-coil region" evidence="4">
    <location>
        <begin position="80"/>
        <end position="114"/>
    </location>
</feature>
<evidence type="ECO:0000313" key="8">
    <source>
        <dbReference type="EMBL" id="RQY89367.1"/>
    </source>
</evidence>
<evidence type="ECO:0000259" key="6">
    <source>
        <dbReference type="PROSITE" id="PS50937"/>
    </source>
</evidence>
<sequence length="151" mass="16923">MRIGELAKVSGLTASRIRFYEAEGLITAVERSTNGYRDYSEDAVWMLEIISGAQKAGFSLDQIRHLLPVGAGNWQHEGLVEALERKVAEIDAMRKRLEENKAQLLVAIDSIRNRPTDLNCAERTRWVMDRLRDRGAAPAPGNGRRSNSSDE</sequence>
<dbReference type="PANTHER" id="PTHR30204:SF94">
    <property type="entry name" value="HEAVY METAL-DEPENDENT TRANSCRIPTIONAL REGULATOR HI_0293-RELATED"/>
    <property type="match status" value="1"/>
</dbReference>